<evidence type="ECO:0000256" key="8">
    <source>
        <dbReference type="ARBA" id="ARBA00022737"/>
    </source>
</evidence>
<feature type="transmembrane region" description="Helical" evidence="21">
    <location>
        <begin position="2236"/>
        <end position="2255"/>
    </location>
</feature>
<evidence type="ECO:0000256" key="18">
    <source>
        <dbReference type="ARBA" id="ARBA00036634"/>
    </source>
</evidence>
<feature type="compositionally biased region" description="Polar residues" evidence="22">
    <location>
        <begin position="2650"/>
        <end position="2660"/>
    </location>
</feature>
<evidence type="ECO:0000256" key="20">
    <source>
        <dbReference type="ARBA" id="ARBA00061937"/>
    </source>
</evidence>
<keyword evidence="16 21" id="KW-0407">Ion channel</keyword>
<protein>
    <recommendedName>
        <fullName evidence="21">Inositol 1,4,5-trisphosphate receptor</fullName>
    </recommendedName>
</protein>
<dbReference type="Gene3D" id="1.25.10.30">
    <property type="entry name" value="IP3 receptor type 1 binding core, RIH domain"/>
    <property type="match status" value="1"/>
</dbReference>
<keyword evidence="4 21" id="KW-0813">Transport</keyword>
<evidence type="ECO:0000256" key="17">
    <source>
        <dbReference type="ARBA" id="ARBA00023329"/>
    </source>
</evidence>
<gene>
    <name evidence="24" type="ORF">OJAV_G00057510</name>
</gene>
<keyword evidence="17" id="KW-0968">Cytoplasmic vesicle</keyword>
<comment type="catalytic activity">
    <reaction evidence="18">
        <text>Ca(2+)(in) = Ca(2+)(out)</text>
        <dbReference type="Rhea" id="RHEA:29671"/>
        <dbReference type="ChEBI" id="CHEBI:29108"/>
    </reaction>
</comment>
<dbReference type="InterPro" id="IPR015925">
    <property type="entry name" value="Ryanodine_IP3_receptor"/>
</dbReference>
<keyword evidence="11 21" id="KW-1133">Transmembrane helix</keyword>
<evidence type="ECO:0000256" key="22">
    <source>
        <dbReference type="SAM" id="MobiDB-lite"/>
    </source>
</evidence>
<evidence type="ECO:0000256" key="13">
    <source>
        <dbReference type="ARBA" id="ARBA00023136"/>
    </source>
</evidence>
<dbReference type="PANTHER" id="PTHR45816:SF3">
    <property type="entry name" value="INOSITOL 1,4,5-TRISPHOSPHATE RECEPTOR"/>
    <property type="match status" value="1"/>
</dbReference>
<evidence type="ECO:0000256" key="3">
    <source>
        <dbReference type="ARBA" id="ARBA00009453"/>
    </source>
</evidence>
<dbReference type="GO" id="GO:0005220">
    <property type="term" value="F:inositol 1,4,5-trisphosphate-gated calcium channel activity"/>
    <property type="evidence" value="ECO:0007669"/>
    <property type="project" value="UniProtKB-UniRule"/>
</dbReference>
<evidence type="ECO:0000313" key="25">
    <source>
        <dbReference type="Proteomes" id="UP000283210"/>
    </source>
</evidence>
<proteinExistence type="inferred from homology"/>
<feature type="region of interest" description="Disordered" evidence="22">
    <location>
        <begin position="2641"/>
        <end position="2660"/>
    </location>
</feature>
<keyword evidence="10 21" id="KW-0106">Calcium</keyword>
<dbReference type="Gene3D" id="2.80.10.50">
    <property type="match status" value="2"/>
</dbReference>
<reference evidence="24 25" key="2">
    <citation type="submission" date="2019-01" db="EMBL/GenBank/DDBJ databases">
        <title>A chromosome length genome reference of the Java medaka (oryzias javanicus).</title>
        <authorList>
            <person name="Herpin A."/>
            <person name="Takehana Y."/>
            <person name="Naruse K."/>
            <person name="Ansai S."/>
            <person name="Kawaguchi M."/>
        </authorList>
    </citation>
    <scope>NUCLEOTIDE SEQUENCE [LARGE SCALE GENOMIC DNA]</scope>
    <source>
        <strain evidence="24">RS831</strain>
        <tissue evidence="24">Whole body</tissue>
    </source>
</reference>
<comment type="subcellular location">
    <subcellularLocation>
        <location evidence="2">Cytoplasmic vesicle</location>
        <location evidence="2">Secretory vesicle membrane</location>
        <topology evidence="2">Multi-pass membrane protein</topology>
    </subcellularLocation>
    <subcellularLocation>
        <location evidence="1 21">Endoplasmic reticulum membrane</location>
        <topology evidence="1 21">Multi-pass membrane protein</topology>
    </subcellularLocation>
</comment>
<dbReference type="EMBL" id="CM012442">
    <property type="protein sequence ID" value="RVE72014.1"/>
    <property type="molecule type" value="Genomic_DNA"/>
</dbReference>
<keyword evidence="8" id="KW-0677">Repeat</keyword>
<accession>A0A437DAV5</accession>
<dbReference type="PROSITE" id="PS50919">
    <property type="entry name" value="MIR"/>
    <property type="match status" value="2"/>
</dbReference>
<keyword evidence="12 21" id="KW-0406">Ion transport</keyword>
<dbReference type="InterPro" id="IPR016093">
    <property type="entry name" value="MIR_motif"/>
</dbReference>
<dbReference type="Pfam" id="PF08709">
    <property type="entry name" value="Ins145_P3_rec"/>
    <property type="match status" value="1"/>
</dbReference>
<evidence type="ECO:0000256" key="19">
    <source>
        <dbReference type="ARBA" id="ARBA00059076"/>
    </source>
</evidence>
<dbReference type="GO" id="GO:0005789">
    <property type="term" value="C:endoplasmic reticulum membrane"/>
    <property type="evidence" value="ECO:0007669"/>
    <property type="project" value="UniProtKB-SubCell"/>
</dbReference>
<comment type="subunit">
    <text evidence="20">Homotetramer. Interacts with CABP1. Interacts with BOK; regulates ITPR2 expression. Interacts with BCL2L10. Interacts with TRPC4. Interacts with CHGA and CHGB.</text>
</comment>
<dbReference type="PRINTS" id="PR00779">
    <property type="entry name" value="INSP3RECEPTR"/>
</dbReference>
<organism evidence="24 25">
    <name type="scientific">Oryzias javanicus</name>
    <name type="common">Javanese ricefish</name>
    <name type="synonym">Aplocheilus javanicus</name>
    <dbReference type="NCBI Taxonomy" id="123683"/>
    <lineage>
        <taxon>Eukaryota</taxon>
        <taxon>Metazoa</taxon>
        <taxon>Chordata</taxon>
        <taxon>Craniata</taxon>
        <taxon>Vertebrata</taxon>
        <taxon>Euteleostomi</taxon>
        <taxon>Actinopterygii</taxon>
        <taxon>Neopterygii</taxon>
        <taxon>Teleostei</taxon>
        <taxon>Neoteleostei</taxon>
        <taxon>Acanthomorphata</taxon>
        <taxon>Ovalentaria</taxon>
        <taxon>Atherinomorphae</taxon>
        <taxon>Beloniformes</taxon>
        <taxon>Adrianichthyidae</taxon>
        <taxon>Oryziinae</taxon>
        <taxon>Oryzias</taxon>
    </lineage>
</organism>
<dbReference type="Proteomes" id="UP000283210">
    <property type="component" value="Chromosome 6"/>
</dbReference>
<dbReference type="Pfam" id="PF01365">
    <property type="entry name" value="RYDR_ITPR"/>
    <property type="match status" value="2"/>
</dbReference>
<dbReference type="FunFam" id="1.25.10.30:FF:000001">
    <property type="entry name" value="Inositol 1,4,5-trisphosphate receptor, type 2"/>
    <property type="match status" value="1"/>
</dbReference>
<dbReference type="GO" id="GO:0030658">
    <property type="term" value="C:transport vesicle membrane"/>
    <property type="evidence" value="ECO:0007669"/>
    <property type="project" value="UniProtKB-SubCell"/>
</dbReference>
<keyword evidence="14 21" id="KW-0675">Receptor</keyword>
<evidence type="ECO:0000256" key="1">
    <source>
        <dbReference type="ARBA" id="ARBA00004477"/>
    </source>
</evidence>
<dbReference type="GO" id="GO:0051209">
    <property type="term" value="P:release of sequestered calcium ion into cytosol"/>
    <property type="evidence" value="ECO:0007669"/>
    <property type="project" value="UniProtKB-UniRule"/>
</dbReference>
<evidence type="ECO:0000259" key="23">
    <source>
        <dbReference type="PROSITE" id="PS50919"/>
    </source>
</evidence>
<comment type="domain">
    <text evidence="21">The receptor contains a calcium channel in its C-terminal extremity. Its large N-terminal cytoplasmic region has the ligand-binding site in the N-terminus and modulatory sites in the middle portion immediately upstream of the channel region.</text>
</comment>
<feature type="transmembrane region" description="Helical" evidence="21">
    <location>
        <begin position="2484"/>
        <end position="2507"/>
    </location>
</feature>
<keyword evidence="9 21" id="KW-0256">Endoplasmic reticulum</keyword>
<evidence type="ECO:0000256" key="14">
    <source>
        <dbReference type="ARBA" id="ARBA00023170"/>
    </source>
</evidence>
<dbReference type="InterPro" id="IPR013662">
    <property type="entry name" value="RIH_assoc-dom"/>
</dbReference>
<sequence>MAERKSSFLHIGDIVSLYAEGSVNGFISTLGLVDDRCVLQPDAGDLSNPPKKFRDCLFKVCPMNRYSAQKQFWKAKQGKQGNNNTQGDLFKKLQHAAELEQKQNETENKKVLGDVVKYSNVIQLLHIKSNKYLTVNKRLPALLEKNAMRVSLDSAGNEGSWFYIQPFWKLRSEGDNVVVGDKVVLMPVNAGQPLHASNIELLDNPGCKEVNALNCNTSWKVTLFMKFSDYREDVLKGGDVVRLFHAEQEKFLTCDEHMKQQHVFLRTTLRQSATSATSSKALWEVEVVHYDPCRGGAGQWNSLFRFKHLATGNYLAAEENPEFKDCPVESKGENETDAVFSKRKHQAAERIAYTLVSLPGSDIASLFELDPTTLQRTDCPVPRNSYVRLRHLCTNTWVTSTNFPIDLDEERPVMLKIGTCRTKEDKEAFAIVSVPLSEVRDLDFANDASKVLEATVKKIQNDNLPQNERRFVTKLLEDLVFFVCVVPNNGQDVLSVATSSPNRERQKLMREQNILAQIFGILKAPFTDHGEGPMLKLEQLGDQRYAHIKYILKLCYRVLRHSQQDYRKNQEYIAKKFSIMQSQIGYEILAEDTITALLHNNRKLLEQHITAREIETFVNQLRRNREPRYLDYLSDLCVSNKMAIPVTQELICKFMLNPSNADILFQTKLISNMPASLESSMQEELEEEEVWLYWIDSNKEPHGKSIRHLAQDAKDNHKKDVENITYYRYQLNLFAKMCLDRQYLAINQISSQLPVDLILRCMFDESLPYDLRAAFCRLMLHMHVDRDPQESVVPVRYARLWTEIPSKITINEYEYESTDSSREDMKRKFASTMDFVEEYLKDVVTRSFPFEDKDKNELTLEVVNLARKLVDFGFYGFSELLRLTRTLLAILDIFQYPVNLISKLNKSPDSGNNVLRTIHGVGEMMTQMVMSRGVPHNLPDSPPSLRYGKGQIMPDDEDDMVMDTKLKIIEILQFILSVRLDYRITNLLSIYKKEFGEKSMVDMSMSMSEMSFTTPSDPDIGEIAAKAESMFAGSSEQSAVELDEEGGRTFLRVLIHLIMQDYPPLVSGSLQLIFKHFSQRAEMLQAFKQVQLLVSEQDVDNYKQIKTDLDQLRLTVEKSELWVEKSGVYSSEELGDVVLSPVQDEDNKPQIDSNKENNYITVKEIVQRLTKLCNQSKKSRVQQQRLLKNMGAHTVVLDLLQIQYEQSDEKMREIMMLAHTFLQNFCKGNPQNQVLLHKHLNLFLTPGLLEAETMRHIFMNNYQLCNEISDRVVHHFVHCIETHGRHVKYLKFLETIVKSDGKYVKKCQDKVMTELVNAGEDVLVFYNDRSSFQALKDLMRSERERADEDGPLAYHNTLVELLAACTEGKNVYTELKCNSLLPLDDIVKVVTEENCVPEVKTAYVNFVNHCYVDTEVEMKEIYTSCHIWNLFDNFLVDMATVCNTTTDRSHADPLLEKYVTDTVMGIVKGFFSSPFSVNHSVLQSNQSTFIKLLQSAFRLTNCNWTTSAQKANVESCIKTLADVAKARAIAIPVDLDSQVNHLSLKVHTSTVQRAAKDWRISARSRPRKEPLGGPDYKNIIDKLQGVVSLLEEQFSPRVQAEFSVLVDVLYSPELLFPENARLRCESGIFMSKLIKHTKKLMDKEEKLCVKILQTLREMLDQKECFNESGNELRKILLTRYFGNQKPLSRSELVSGNNSSGSFVKASGGTIIDYDKPRNTMVDIQCLLDCVGASELVIDLIMNTKNDLVFEESILLGVALLRGGNTQIQNSFYNQLSKQKKSEKFFKVFYDRMRLAQQEIRATVSVNMFELSSRKRDDDSDVSSNRFKKGKESGLYLREDMRGQLKEASSVTSKAFCAFRKDMDSDLEGQSSDMTGTEEVIEEIQMSPAITIMKPILRYLQLLCENHNSDLQNFLRNQSNKTNYNLVCETLQFLDCICGSTTGGLGLLGLYINESNVDLVLQTLETITEYCQGPCHDNQSCIVKHESNGIDIIIALIINSINPLEKNRLDLVMELKNNASKLLLAIMESRHDSENAEKILYKMRPMELVEVMKEVYAQGLESEEDEDNVGSQITSRDVGHNIYILAHQLARHNKLLQQCLRPLPGKEYDREDALHYYAKHTAQIEIVRCDRTMEQIVFPVPNICEYITEESKMRVFTTTERDDQGSKVNDFFHQFDNLYNEMKWQKKIRKNRVLFWFSSHISLWGSISFYLANLLNFVVATFYPFGDDGDEGTLSPMWNIALWSSLGLFTALLPVFPKPWGILFFLVSLILRAIYTMGLAPALFLLGSINLFNKLVFLASFVGNQGTFTRGYKAVVMDMLFVYHLAYAIICVLGLFVHEFFYSFLLFDLVSREETLLNVIKSVTRNGRSIFLTAVLAIFLVYFFSIIGFLFLKDDFRMEVDPLPLPGRRSGIIGSDTCMKDSCPTSPSVPPDDEDDRMERVCDTLLMCIITVLNQGLRNGGGVGDILRRPSKEEPLFAARVVYDLLFFFVVIIIVLNLIFGVIIDTFADLRSEKQRKEEILKTTCFICGLERDKFDNKTVTFEEHIKSEHNMWHYLYFLVLVRVKDPTEYTGPESYVAQMIAEKNLEWFPRMRAMSLVSNEGDNEQNEMRSLQEKLTNTVTLISQLSAQLAELKEQMTEQRKNKQRLGFLTPQSNHYVPGN</sequence>
<dbReference type="Pfam" id="PF08454">
    <property type="entry name" value="RIH_assoc"/>
    <property type="match status" value="1"/>
</dbReference>
<evidence type="ECO:0000313" key="24">
    <source>
        <dbReference type="EMBL" id="RVE72014.1"/>
    </source>
</evidence>
<dbReference type="PANTHER" id="PTHR45816">
    <property type="entry name" value="MIR DOMAIN-CONTAINING PROTEIN"/>
    <property type="match status" value="1"/>
</dbReference>
<keyword evidence="7 21" id="KW-0812">Transmembrane</keyword>
<comment type="function">
    <text evidence="21">Receptor for inositol 1,4,5-trisphosphate, a second messenger that mediates the release of intracellular calcium.</text>
</comment>
<feature type="transmembrane region" description="Helical" evidence="21">
    <location>
        <begin position="2262"/>
        <end position="2285"/>
    </location>
</feature>
<keyword evidence="25" id="KW-1185">Reference proteome</keyword>
<dbReference type="InterPro" id="IPR036300">
    <property type="entry name" value="MIR_dom_sf"/>
</dbReference>
<dbReference type="Pfam" id="PF02815">
    <property type="entry name" value="MIR"/>
    <property type="match status" value="1"/>
</dbReference>
<evidence type="ECO:0000256" key="15">
    <source>
        <dbReference type="ARBA" id="ARBA00023286"/>
    </source>
</evidence>
<dbReference type="SUPFAM" id="SSF82109">
    <property type="entry name" value="MIR domain"/>
    <property type="match status" value="2"/>
</dbReference>
<evidence type="ECO:0000256" key="12">
    <source>
        <dbReference type="ARBA" id="ARBA00023065"/>
    </source>
</evidence>
<evidence type="ECO:0000256" key="6">
    <source>
        <dbReference type="ARBA" id="ARBA00022673"/>
    </source>
</evidence>
<evidence type="ECO:0000256" key="9">
    <source>
        <dbReference type="ARBA" id="ARBA00022824"/>
    </source>
</evidence>
<name>A0A437DAV5_ORYJA</name>
<feature type="transmembrane region" description="Helical" evidence="21">
    <location>
        <begin position="2369"/>
        <end position="2391"/>
    </location>
</feature>
<dbReference type="FunFam" id="2.80.10.50:FF:000002">
    <property type="entry name" value="Inositol 1,4,5-trisphosphate receptor type 2"/>
    <property type="match status" value="1"/>
</dbReference>
<evidence type="ECO:0000256" key="7">
    <source>
        <dbReference type="ARBA" id="ARBA00022692"/>
    </source>
</evidence>
<dbReference type="FunFam" id="2.80.10.50:FF:000005">
    <property type="entry name" value="Inositol 1,4,5-trisphosphate receptor type 2"/>
    <property type="match status" value="1"/>
</dbReference>
<dbReference type="InterPro" id="IPR005821">
    <property type="entry name" value="Ion_trans_dom"/>
</dbReference>
<dbReference type="SUPFAM" id="SSF100909">
    <property type="entry name" value="IP3 receptor type 1 binding core, domain 2"/>
    <property type="match status" value="2"/>
</dbReference>
<feature type="transmembrane region" description="Helical" evidence="21">
    <location>
        <begin position="2324"/>
        <end position="2349"/>
    </location>
</feature>
<evidence type="ECO:0000256" key="11">
    <source>
        <dbReference type="ARBA" id="ARBA00022989"/>
    </source>
</evidence>
<evidence type="ECO:0000256" key="5">
    <source>
        <dbReference type="ARBA" id="ARBA00022568"/>
    </source>
</evidence>
<evidence type="ECO:0000256" key="2">
    <source>
        <dbReference type="ARBA" id="ARBA00004638"/>
    </source>
</evidence>
<dbReference type="SMART" id="SM00472">
    <property type="entry name" value="MIR"/>
    <property type="match status" value="4"/>
</dbReference>
<evidence type="ECO:0000256" key="4">
    <source>
        <dbReference type="ARBA" id="ARBA00022448"/>
    </source>
</evidence>
<dbReference type="Pfam" id="PF00520">
    <property type="entry name" value="Ion_trans"/>
    <property type="match status" value="1"/>
</dbReference>
<feature type="transmembrane region" description="Helical" evidence="21">
    <location>
        <begin position="2192"/>
        <end position="2224"/>
    </location>
</feature>
<keyword evidence="13 21" id="KW-0472">Membrane</keyword>
<evidence type="ECO:0000256" key="16">
    <source>
        <dbReference type="ARBA" id="ARBA00023303"/>
    </source>
</evidence>
<feature type="domain" description="MIR" evidence="23">
    <location>
        <begin position="232"/>
        <end position="288"/>
    </location>
</feature>
<comment type="function">
    <text evidence="19">Inositol 1,4,5-trisphosphate-gated calcium channel that upon inositol 1,4,5-trisphosphate binding transports calcium from the endoplasmic reticulum lumen to cytoplasm. Exists in two states; a long-lived closed state where the channel is essentially 'parked' with only very rare visits to an open state and that ligands facilitate the transition from the 'parked' state into a 'drive' mode represented by periods of bursting activity.</text>
</comment>
<dbReference type="InterPro" id="IPR000493">
    <property type="entry name" value="InsP3_rcpt"/>
</dbReference>
<comment type="similarity">
    <text evidence="3 21">Belongs to the InsP3 receptor family.</text>
</comment>
<keyword evidence="6 21" id="KW-0107">Calcium channel</keyword>
<dbReference type="InterPro" id="IPR000699">
    <property type="entry name" value="RIH_dom"/>
</dbReference>
<evidence type="ECO:0000256" key="21">
    <source>
        <dbReference type="RuleBase" id="RU368044"/>
    </source>
</evidence>
<dbReference type="GO" id="GO:0070679">
    <property type="term" value="F:inositol 1,4,5 trisphosphate binding"/>
    <property type="evidence" value="ECO:0007669"/>
    <property type="project" value="UniProtKB-UniRule"/>
</dbReference>
<feature type="domain" description="MIR" evidence="23">
    <location>
        <begin position="113"/>
        <end position="167"/>
    </location>
</feature>
<dbReference type="InterPro" id="IPR035910">
    <property type="entry name" value="RyR/IP3R_RIH_dom_sf"/>
</dbReference>
<keyword evidence="15 21" id="KW-1071">Ligand-gated ion channel</keyword>
<dbReference type="Gene3D" id="1.10.287.70">
    <property type="match status" value="1"/>
</dbReference>
<dbReference type="InterPro" id="IPR014821">
    <property type="entry name" value="Ins145_P3_rcpt"/>
</dbReference>
<reference evidence="24 25" key="1">
    <citation type="submission" date="2018-11" db="EMBL/GenBank/DDBJ databases">
        <authorList>
            <person name="Lopez-Roques C."/>
            <person name="Donnadieu C."/>
            <person name="Bouchez O."/>
            <person name="Klopp C."/>
            <person name="Cabau C."/>
            <person name="Zahm M."/>
        </authorList>
    </citation>
    <scope>NUCLEOTIDE SEQUENCE [LARGE SCALE GENOMIC DNA]</scope>
    <source>
        <strain evidence="24">RS831</strain>
        <tissue evidence="24">Whole body</tissue>
    </source>
</reference>
<evidence type="ECO:0000256" key="10">
    <source>
        <dbReference type="ARBA" id="ARBA00022837"/>
    </source>
</evidence>
<dbReference type="OrthoDB" id="76898at2759"/>
<keyword evidence="5 21" id="KW-0109">Calcium transport</keyword>